<protein>
    <submittedName>
        <fullName evidence="2">Thiopeptide-type bacteriocin biosynthesis domain protein</fullName>
    </submittedName>
</protein>
<sequence length="280" mass="34443">MMSKMEWKAIHIFYYDNQDYLLLKLINSLVKKYNIQDFFFIRYWESGPHVRFRFKSKRIKELERDIETFLRENPSSLEINKDDLIKINKEYYRRENIKKHEPVMIASNNSFKEFKYYPEYNKYFGKNGVEIAEEEFIFSSKLVLILLSINKDTSFKIALACIFFRILIDIIYTNEDAKKFLEIYRQYWLHFENYNNLKIEHEINLLDNMRIPLNSENKLLFLFKRLKVEDFHKTIFFKMNKNQREKYLFNFLHLFNNRLGLTPKYEIIVSTIVKNYYESI</sequence>
<proteinExistence type="predicted"/>
<dbReference type="RefSeq" id="WP_003649850.1">
    <property type="nucleotide sequence ID" value="NZ_CP040501.1"/>
</dbReference>
<evidence type="ECO:0000259" key="1">
    <source>
        <dbReference type="Pfam" id="PF14028"/>
    </source>
</evidence>
<evidence type="ECO:0000313" key="3">
    <source>
        <dbReference type="Proteomes" id="UP000003672"/>
    </source>
</evidence>
<organism evidence="2 3">
    <name type="scientific">Lactobacillus paragasseri JV-V03</name>
    <dbReference type="NCBI Taxonomy" id="525326"/>
    <lineage>
        <taxon>Bacteria</taxon>
        <taxon>Bacillati</taxon>
        <taxon>Bacillota</taxon>
        <taxon>Bacilli</taxon>
        <taxon>Lactobacillales</taxon>
        <taxon>Lactobacillaceae</taxon>
        <taxon>Lactobacillus</taxon>
    </lineage>
</organism>
<feature type="domain" description="Thiopeptide-type bacteriocin biosynthesis" evidence="1">
    <location>
        <begin position="7"/>
        <end position="277"/>
    </location>
</feature>
<dbReference type="InterPro" id="IPR023809">
    <property type="entry name" value="Thiopep_bacteriocin_synth_dom"/>
</dbReference>
<name>A0AA86ZRT2_9LACO</name>
<dbReference type="Pfam" id="PF14028">
    <property type="entry name" value="Lant_dehydr_C"/>
    <property type="match status" value="1"/>
</dbReference>
<comment type="caution">
    <text evidence="2">The sequence shown here is derived from an EMBL/GenBank/DDBJ whole genome shotgun (WGS) entry which is preliminary data.</text>
</comment>
<dbReference type="EMBL" id="ACGO02000004">
    <property type="protein sequence ID" value="EFJ68965.1"/>
    <property type="molecule type" value="Genomic_DNA"/>
</dbReference>
<dbReference type="Proteomes" id="UP000003672">
    <property type="component" value="Unassembled WGS sequence"/>
</dbReference>
<reference evidence="2 3" key="1">
    <citation type="submission" date="2010-06" db="EMBL/GenBank/DDBJ databases">
        <authorList>
            <person name="Muzny D."/>
            <person name="Qin X."/>
            <person name="Buhay C."/>
            <person name="Dugan-Rocha S."/>
            <person name="Ding Y."/>
            <person name="Chen G."/>
            <person name="Hawes A."/>
            <person name="Holder M."/>
            <person name="Jhangiani S."/>
            <person name="Johnson A."/>
            <person name="Khan Z."/>
            <person name="Li Z."/>
            <person name="Liu W."/>
            <person name="Liu X."/>
            <person name="Perez L."/>
            <person name="Shen H."/>
            <person name="Wang Q."/>
            <person name="Watt J."/>
            <person name="Xi L."/>
            <person name="Xin Y."/>
            <person name="Zhou J."/>
            <person name="Deng J."/>
            <person name="Jiang H."/>
            <person name="Liu Y."/>
            <person name="Qu J."/>
            <person name="Song X.-Z."/>
            <person name="Zhang L."/>
            <person name="Villasana D."/>
            <person name="Johnson A."/>
            <person name="Liu J."/>
            <person name="Liyanage D."/>
            <person name="Lorensuhewa L."/>
            <person name="Robinson T."/>
            <person name="Song A."/>
            <person name="Song B.-B."/>
            <person name="Dinh H."/>
            <person name="Thornton R."/>
            <person name="Coyle M."/>
            <person name="Francisco L."/>
            <person name="Jackson L."/>
            <person name="Javaid M."/>
            <person name="Korchina V."/>
            <person name="Kovar C."/>
            <person name="Mata R."/>
            <person name="Mathew T."/>
            <person name="Ngo R."/>
            <person name="Nguyen L."/>
            <person name="Nguyen N."/>
            <person name="Okwuonu G."/>
            <person name="Ongeri F."/>
            <person name="Pham C."/>
            <person name="Simmons D."/>
            <person name="Wilczek-Boney K."/>
            <person name="Hale W."/>
            <person name="Jakkamsetti A."/>
            <person name="Pham P."/>
            <person name="Ruth R."/>
            <person name="San Lucas F."/>
            <person name="Warren J."/>
            <person name="Zhang J."/>
            <person name="Zhao Z."/>
            <person name="Zhou C."/>
            <person name="Zhu D."/>
            <person name="Lee S."/>
            <person name="Bess C."/>
            <person name="Blankenburg K."/>
            <person name="Forbes L."/>
            <person name="Fu Q."/>
            <person name="Gubbala S."/>
            <person name="Hirani K."/>
            <person name="Jayaseelan J.C."/>
            <person name="Lara F."/>
            <person name="Munidasa M."/>
            <person name="Palculict T."/>
            <person name="Patil S."/>
            <person name="Pu L.-L."/>
            <person name="Saada N."/>
            <person name="Tang L."/>
            <person name="Weissenberger G."/>
            <person name="Zhu Y."/>
            <person name="Hemphill L."/>
            <person name="Shang Y."/>
            <person name="Youmans B."/>
            <person name="Ayvaz T."/>
            <person name="Ross M."/>
            <person name="Santibanez J."/>
            <person name="Aqrawi P."/>
            <person name="Gross S."/>
            <person name="Joshi V."/>
            <person name="Fowler G."/>
            <person name="Nazareth L."/>
            <person name="Reid J."/>
            <person name="Worley K."/>
            <person name="Petrosino J."/>
            <person name="Highlander S."/>
            <person name="Gibbs R."/>
        </authorList>
    </citation>
    <scope>NUCLEOTIDE SEQUENCE [LARGE SCALE GENOMIC DNA]</scope>
    <source>
        <strain evidence="2 3">JV-V03</strain>
    </source>
</reference>
<gene>
    <name evidence="2" type="ORF">HMPREF0514_11732</name>
</gene>
<dbReference type="AlphaFoldDB" id="A0AA86ZRT2"/>
<evidence type="ECO:0000313" key="2">
    <source>
        <dbReference type="EMBL" id="EFJ68965.1"/>
    </source>
</evidence>
<accession>A0AA86ZRT2</accession>